<keyword evidence="2" id="KW-1185">Reference proteome</keyword>
<reference evidence="1 2" key="1">
    <citation type="submission" date="2014-08" db="EMBL/GenBank/DDBJ databases">
        <title>Porphyromonas cangingivalis strain:COT-109_OH1386 Genome sequencing.</title>
        <authorList>
            <person name="Wallis C."/>
            <person name="Deusch O."/>
            <person name="O'Flynn C."/>
            <person name="Davis I."/>
            <person name="Jospin G."/>
            <person name="Darling A.E."/>
            <person name="Coil D.A."/>
            <person name="Alexiev A."/>
            <person name="Horsfall A."/>
            <person name="Kirkwood N."/>
            <person name="Harris S."/>
            <person name="Eisen J.A."/>
        </authorList>
    </citation>
    <scope>NUCLEOTIDE SEQUENCE [LARGE SCALE GENOMIC DNA]</scope>
    <source>
        <strain evidence="2">COT-109 OH1386</strain>
    </source>
</reference>
<evidence type="ECO:0000313" key="1">
    <source>
        <dbReference type="EMBL" id="KGN80733.1"/>
    </source>
</evidence>
<organism evidence="1 2">
    <name type="scientific">Porphyromonas cangingivalis</name>
    <dbReference type="NCBI Taxonomy" id="36874"/>
    <lineage>
        <taxon>Bacteria</taxon>
        <taxon>Pseudomonadati</taxon>
        <taxon>Bacteroidota</taxon>
        <taxon>Bacteroidia</taxon>
        <taxon>Bacteroidales</taxon>
        <taxon>Porphyromonadaceae</taxon>
        <taxon>Porphyromonas</taxon>
    </lineage>
</organism>
<sequence>MALLSYPLLSIKGQDAKPTKQAFQVAVILGNSHSTDWGWRRTSDSTFTYDKEIGLTAHFRTIKIKEDKKAHGGLEFKTIDDLLRDEDFTEIRTYKDLHKRLPTLFLSIRDRVKEEGYLYKVMDWRIERTSPPVEPVYFFINKTPIKQKDYSEEWIFMWLSKDPQDVSFIMEHKKEFRPSKVYEFKKRPHSTKIISREDLKNYKLTHPGQLWSTFKSDATFIRSSYYYPVVYLIEQRGNNTCYVSEVESWYIMYPPPPPPPIICEFTL</sequence>
<dbReference type="EMBL" id="JQJD01000036">
    <property type="protein sequence ID" value="KGN80733.1"/>
    <property type="molecule type" value="Genomic_DNA"/>
</dbReference>
<dbReference type="AlphaFoldDB" id="A0A0A2EP95"/>
<name>A0A0A2EP95_PORCN</name>
<comment type="caution">
    <text evidence="1">The sequence shown here is derived from an EMBL/GenBank/DDBJ whole genome shotgun (WGS) entry which is preliminary data.</text>
</comment>
<protein>
    <submittedName>
        <fullName evidence="1">Uncharacterized protein</fullName>
    </submittedName>
</protein>
<evidence type="ECO:0000313" key="2">
    <source>
        <dbReference type="Proteomes" id="UP000030125"/>
    </source>
</evidence>
<proteinExistence type="predicted"/>
<accession>A0A0A2EP95</accession>
<dbReference type="Proteomes" id="UP000030125">
    <property type="component" value="Unassembled WGS sequence"/>
</dbReference>
<gene>
    <name evidence="1" type="ORF">HQ35_05120</name>
</gene>